<reference evidence="3" key="1">
    <citation type="submission" date="2017-09" db="EMBL/GenBank/DDBJ databases">
        <title>Complete Genome Sequence of ansamitocin-producing Bacterium Actinosynnema pretiosum X47.</title>
        <authorList>
            <person name="Cao G."/>
            <person name="Zong G."/>
            <person name="Zhong C."/>
            <person name="Fu J."/>
        </authorList>
    </citation>
    <scope>NUCLEOTIDE SEQUENCE [LARGE SCALE GENOMIC DNA]</scope>
    <source>
        <strain evidence="3">X47</strain>
    </source>
</reference>
<evidence type="ECO:0000256" key="1">
    <source>
        <dbReference type="SAM" id="MobiDB-lite"/>
    </source>
</evidence>
<accession>A0A290Z8G1</accession>
<protein>
    <recommendedName>
        <fullName evidence="5">Secreted protein</fullName>
    </recommendedName>
</protein>
<dbReference type="EMBL" id="CP023445">
    <property type="protein sequence ID" value="ATE55331.1"/>
    <property type="molecule type" value="Genomic_DNA"/>
</dbReference>
<evidence type="ECO:0000313" key="4">
    <source>
        <dbReference type="Proteomes" id="UP000218505"/>
    </source>
</evidence>
<evidence type="ECO:0000313" key="3">
    <source>
        <dbReference type="EMBL" id="ATE55331.1"/>
    </source>
</evidence>
<dbReference type="KEGG" id="apre:CNX65_20300"/>
<organism evidence="3 4">
    <name type="scientific">Actinosynnema pretiosum</name>
    <dbReference type="NCBI Taxonomy" id="42197"/>
    <lineage>
        <taxon>Bacteria</taxon>
        <taxon>Bacillati</taxon>
        <taxon>Actinomycetota</taxon>
        <taxon>Actinomycetes</taxon>
        <taxon>Pseudonocardiales</taxon>
        <taxon>Pseudonocardiaceae</taxon>
        <taxon>Actinosynnema</taxon>
    </lineage>
</organism>
<keyword evidence="4" id="KW-1185">Reference proteome</keyword>
<name>A0A290Z8G1_9PSEU</name>
<evidence type="ECO:0008006" key="5">
    <source>
        <dbReference type="Google" id="ProtNLM"/>
    </source>
</evidence>
<feature type="signal peptide" evidence="2">
    <location>
        <begin position="1"/>
        <end position="21"/>
    </location>
</feature>
<evidence type="ECO:0000256" key="2">
    <source>
        <dbReference type="SAM" id="SignalP"/>
    </source>
</evidence>
<feature type="region of interest" description="Disordered" evidence="1">
    <location>
        <begin position="18"/>
        <end position="37"/>
    </location>
</feature>
<dbReference type="AlphaFoldDB" id="A0A290Z8G1"/>
<feature type="chain" id="PRO_5012222888" description="Secreted protein" evidence="2">
    <location>
        <begin position="22"/>
        <end position="146"/>
    </location>
</feature>
<dbReference type="RefSeq" id="WP_096495166.1">
    <property type="nucleotide sequence ID" value="NZ_CP023445.1"/>
</dbReference>
<proteinExistence type="predicted"/>
<gene>
    <name evidence="3" type="ORF">CNX65_20300</name>
</gene>
<sequence length="146" mass="15099">MRALGTALLLSAALTTPTTPAAPTGPAGPAAPTSATVPTSAAAPTARLGCLLPPCGALENRTPARITVRWADYGNGWSYGAVPPWGRMGGWWHDRIDVDYFLIDAGCRATTSGWVSSFGPGWYKIGSDETVVLNGHTCSTAPTAAR</sequence>
<keyword evidence="2" id="KW-0732">Signal</keyword>
<dbReference type="Proteomes" id="UP000218505">
    <property type="component" value="Chromosome"/>
</dbReference>